<dbReference type="EMBL" id="FZNW01000011">
    <property type="protein sequence ID" value="SNR58940.1"/>
    <property type="molecule type" value="Genomic_DNA"/>
</dbReference>
<evidence type="ECO:0000256" key="1">
    <source>
        <dbReference type="SAM" id="MobiDB-lite"/>
    </source>
</evidence>
<reference evidence="3 4" key="1">
    <citation type="submission" date="2017-06" db="EMBL/GenBank/DDBJ databases">
        <authorList>
            <person name="Kim H.J."/>
            <person name="Triplett B.A."/>
        </authorList>
    </citation>
    <scope>NUCLEOTIDE SEQUENCE [LARGE SCALE GENOMIC DNA]</scope>
    <source>
        <strain evidence="3 4">DSM 45207</strain>
    </source>
</reference>
<dbReference type="RefSeq" id="WP_089301685.1">
    <property type="nucleotide sequence ID" value="NZ_FZNW01000011.1"/>
</dbReference>
<gene>
    <name evidence="3" type="ORF">SAMN06265360_11154</name>
</gene>
<evidence type="ECO:0000313" key="4">
    <source>
        <dbReference type="Proteomes" id="UP000198348"/>
    </source>
</evidence>
<dbReference type="Proteomes" id="UP000198348">
    <property type="component" value="Unassembled WGS sequence"/>
</dbReference>
<dbReference type="SUPFAM" id="SSF140453">
    <property type="entry name" value="EsxAB dimer-like"/>
    <property type="match status" value="1"/>
</dbReference>
<name>A0A238XJP9_9PSEU</name>
<dbReference type="AlphaFoldDB" id="A0A238XJP9"/>
<evidence type="ECO:0000313" key="3">
    <source>
        <dbReference type="EMBL" id="SNR58940.1"/>
    </source>
</evidence>
<feature type="region of interest" description="Disordered" evidence="1">
    <location>
        <begin position="1"/>
        <end position="20"/>
    </location>
</feature>
<dbReference type="Pfam" id="PF21725">
    <property type="entry name" value="T7SS_signal"/>
    <property type="match status" value="1"/>
</dbReference>
<accession>A0A238XJP9</accession>
<feature type="domain" description="Putative T7SS secretion signal" evidence="2">
    <location>
        <begin position="25"/>
        <end position="199"/>
    </location>
</feature>
<dbReference type="InterPro" id="IPR049082">
    <property type="entry name" value="T7SS_signal"/>
</dbReference>
<sequence length="390" mass="40147">MVSPPGLQPDAAPGDYPGIGFDPAHGNASLVGEFARQFLDTAECAGRAHEALNSVLRGRQDVWFGEAAEAFAEQLDDLPRYIDNARESLEQAGKALDAWSDQLGAHQRRAVEIEGDIQNLLRRFEHANEYVERTRQHWNANPADQAAAGAHDSALKSANDIAARIEELRRIARDDLMEAWRDDGRRCAEALNDAGAIAPDVGRFERLGDAFRDAIGTIGDIAGIVSAVAGLLACIPVLAPVMGPIALVAGGVALAANATDMALNGNLDDPMAWVGLGGDALGMVPGVGAAFRGARGVYRTADVATDGAQAMTRGLEAAGRLPTNGVATTSSGMRGAVDAVADSALPGGRFDVATSALAVPASVAGASDHEGVSNAGTVSGTILSGIGAAR</sequence>
<evidence type="ECO:0000259" key="2">
    <source>
        <dbReference type="Pfam" id="PF21725"/>
    </source>
</evidence>
<keyword evidence="4" id="KW-1185">Reference proteome</keyword>
<proteinExistence type="predicted"/>
<dbReference type="OrthoDB" id="4140785at2"/>
<dbReference type="InterPro" id="IPR036689">
    <property type="entry name" value="ESAT-6-like_sf"/>
</dbReference>
<dbReference type="Gene3D" id="1.10.287.1060">
    <property type="entry name" value="ESAT-6-like"/>
    <property type="match status" value="1"/>
</dbReference>
<protein>
    <recommendedName>
        <fullName evidence="2">Putative T7SS secretion signal domain-containing protein</fullName>
    </recommendedName>
</protein>
<organism evidence="3 4">
    <name type="scientific">Haloechinothrix alba</name>
    <dbReference type="NCBI Taxonomy" id="664784"/>
    <lineage>
        <taxon>Bacteria</taxon>
        <taxon>Bacillati</taxon>
        <taxon>Actinomycetota</taxon>
        <taxon>Actinomycetes</taxon>
        <taxon>Pseudonocardiales</taxon>
        <taxon>Pseudonocardiaceae</taxon>
        <taxon>Haloechinothrix</taxon>
    </lineage>
</organism>